<dbReference type="SUPFAM" id="SSF89550">
    <property type="entry name" value="PHP domain-like"/>
    <property type="match status" value="1"/>
</dbReference>
<evidence type="ECO:0000256" key="9">
    <source>
        <dbReference type="ARBA" id="ARBA00025611"/>
    </source>
</evidence>
<evidence type="ECO:0000256" key="4">
    <source>
        <dbReference type="ARBA" id="ARBA00019114"/>
    </source>
</evidence>
<dbReference type="AlphaFoldDB" id="A0A154BSX8"/>
<dbReference type="InterPro" id="IPR016195">
    <property type="entry name" value="Pol/histidinol_Pase-like"/>
</dbReference>
<evidence type="ECO:0000256" key="7">
    <source>
        <dbReference type="ARBA" id="ARBA00022705"/>
    </source>
</evidence>
<keyword evidence="7" id="KW-0235">DNA replication</keyword>
<organism evidence="12 13">
    <name type="scientific">Anaerosporomusa subterranea</name>
    <dbReference type="NCBI Taxonomy" id="1794912"/>
    <lineage>
        <taxon>Bacteria</taxon>
        <taxon>Bacillati</taxon>
        <taxon>Bacillota</taxon>
        <taxon>Negativicutes</taxon>
        <taxon>Acetonemataceae</taxon>
        <taxon>Anaerosporomusa</taxon>
    </lineage>
</organism>
<dbReference type="STRING" id="1794912.AXX12_02200"/>
<dbReference type="InterPro" id="IPR041931">
    <property type="entry name" value="DNA_pol3_alpha_thumb_dom"/>
</dbReference>
<dbReference type="CDD" id="cd04485">
    <property type="entry name" value="DnaE_OBF"/>
    <property type="match status" value="1"/>
</dbReference>
<dbReference type="GO" id="GO:0003887">
    <property type="term" value="F:DNA-directed DNA polymerase activity"/>
    <property type="evidence" value="ECO:0007669"/>
    <property type="project" value="UniProtKB-KW"/>
</dbReference>
<dbReference type="Pfam" id="PF07733">
    <property type="entry name" value="DNA_pol3_alpha"/>
    <property type="match status" value="1"/>
</dbReference>
<reference evidence="12 13" key="1">
    <citation type="submission" date="2016-02" db="EMBL/GenBank/DDBJ databases">
        <title>Anaerosporomusa subterraneum gen. nov., sp. nov., a spore-forming obligate anaerobe isolated from saprolite.</title>
        <authorList>
            <person name="Choi J.K."/>
            <person name="Shah M."/>
            <person name="Yee N."/>
        </authorList>
    </citation>
    <scope>NUCLEOTIDE SEQUENCE [LARGE SCALE GENOMIC DNA]</scope>
    <source>
        <strain evidence="12 13">RU4</strain>
    </source>
</reference>
<dbReference type="Pfam" id="PF17657">
    <property type="entry name" value="DNA_pol3_finger"/>
    <property type="match status" value="1"/>
</dbReference>
<dbReference type="Pfam" id="PF14579">
    <property type="entry name" value="HHH_6"/>
    <property type="match status" value="1"/>
</dbReference>
<keyword evidence="8" id="KW-0239">DNA-directed DNA polymerase</keyword>
<dbReference type="GO" id="GO:0003676">
    <property type="term" value="F:nucleic acid binding"/>
    <property type="evidence" value="ECO:0007669"/>
    <property type="project" value="InterPro"/>
</dbReference>
<dbReference type="GO" id="GO:0008408">
    <property type="term" value="F:3'-5' exonuclease activity"/>
    <property type="evidence" value="ECO:0007669"/>
    <property type="project" value="InterPro"/>
</dbReference>
<feature type="domain" description="Polymerase/histidinol phosphatase N-terminal" evidence="11">
    <location>
        <begin position="12"/>
        <end position="79"/>
    </location>
</feature>
<comment type="function">
    <text evidence="9">DNA polymerase III is a complex, multichain enzyme responsible for most of the replicative synthesis in bacteria. This DNA polymerase also exhibits 3' to 5' exonuclease activity. The alpha chain is the DNA polymerase.</text>
</comment>
<dbReference type="InterPro" id="IPR003141">
    <property type="entry name" value="Pol/His_phosphatase_N"/>
</dbReference>
<keyword evidence="5" id="KW-0808">Transferase</keyword>
<dbReference type="InterPro" id="IPR040982">
    <property type="entry name" value="DNA_pol3_finger"/>
</dbReference>
<evidence type="ECO:0000256" key="1">
    <source>
        <dbReference type="ARBA" id="ARBA00004496"/>
    </source>
</evidence>
<sequence>MNTEIRPTPAFVHLHNHTEYSLLDGASRITSLIAKAKQAGMPAVAITDHGVMYGVVDFYKEAKKQGIKPIIGCEVYVAPRSRLEKTAVEGESYYHLILLAENQTGYRNLLELVSRGHLEGFYYKPRIDREVLREYCEGLICLSACIAGEIPALILKGDEAGAERLCQEYLDIFGPEHFFLELQDHQMPEQKQVNRILIKLGQKLGIGLVATNDSHYVNRSDADFHEILLCIQTGKTINDPNRMQFPNHEFYLKDAAEMAELFPDCPEALANTVKIAERCDVKISFDELYLPQFPVPDGDTDVSYLRRLCEERLSRRYLNVNAEVMERLDFELAVIEQMGYSSYFLIVWDFVDYARRSNIPVGPGRGSAAGSIVAFLLGITNIDPLKYDLLFERFLNPDRVSMPDIDIDFCYVNRSKVIDYVVERYGKDRVSQIITFGTMAAKAAIRDVGRALSMPYGEVDRVAKLVPNELGITLKKALDSQAELKAAYQNEPATQRLLDLAMAVEGLPRHASTHAAGIVIAKEPLTHFVPLQNSSENFVTTQYDKDKVEEIGLLKMDFLGLRTLTVIGDAVRFIGENRSVCIDLENMPLNDEQTYAMLSSGDTLGVFQMESSGITALIKELKPDRFTDLIALVALYRPGPLGSGMVDDFIARRHGKKQVDYLHPLLEPILADTFGVILYQEQVMKIASVLAGFSLGQADLLRRAMGKKKAEVIAGQKDNFLKGAAAQGVEVKLATEVFDLIAHFADYGFNKSHSAAYALVAYQTAYLKTHYPQEFMAALLSSVMGTNEKVGLYIEESRRKGIQVLPPDVNASQTGFSVNGNAIRFGLAGVKNVGEAAIQHIVAAREADGSFESLVDFFSRVDMRVVNKRVVESLIKCGAFDSFGCRRSQLLAVLDHAADLAAKKQRDQASGQLDLFGGDDHDDYEQVPLPDIPEIGEEQRLAYEKEMIGFYVTGHPLNRFRDKMNSLTPISSLLSDDCTDGQILRIGGTVATSKRITTKNGSQMCFLTLEDFVDQIEVVVFARLFEKVNRILLPDAPIVVNGRLSKNEETAKLIAEDIQPLDAAPLQEVRIKLRRDQETADVFEQLKDVFAAYRGASTVFLHLVDSRRVIKTESQFWIDPSPQAVRALEAVAGQGCVTVS</sequence>
<evidence type="ECO:0000313" key="12">
    <source>
        <dbReference type="EMBL" id="KYZ76975.1"/>
    </source>
</evidence>
<dbReference type="Gene3D" id="1.10.150.870">
    <property type="match status" value="1"/>
</dbReference>
<name>A0A154BSX8_ANASB</name>
<evidence type="ECO:0000313" key="13">
    <source>
        <dbReference type="Proteomes" id="UP000076268"/>
    </source>
</evidence>
<dbReference type="InterPro" id="IPR004013">
    <property type="entry name" value="PHP_dom"/>
</dbReference>
<dbReference type="EC" id="2.7.7.7" evidence="3"/>
<comment type="subcellular location">
    <subcellularLocation>
        <location evidence="1">Cytoplasm</location>
    </subcellularLocation>
</comment>
<dbReference type="Pfam" id="PF02811">
    <property type="entry name" value="PHP"/>
    <property type="match status" value="1"/>
</dbReference>
<dbReference type="NCBIfam" id="TIGR00594">
    <property type="entry name" value="polc"/>
    <property type="match status" value="1"/>
</dbReference>
<evidence type="ECO:0000259" key="11">
    <source>
        <dbReference type="SMART" id="SM00481"/>
    </source>
</evidence>
<comment type="caution">
    <text evidence="12">The sequence shown here is derived from an EMBL/GenBank/DDBJ whole genome shotgun (WGS) entry which is preliminary data.</text>
</comment>
<comment type="catalytic activity">
    <reaction evidence="10">
        <text>DNA(n) + a 2'-deoxyribonucleoside 5'-triphosphate = DNA(n+1) + diphosphate</text>
        <dbReference type="Rhea" id="RHEA:22508"/>
        <dbReference type="Rhea" id="RHEA-COMP:17339"/>
        <dbReference type="Rhea" id="RHEA-COMP:17340"/>
        <dbReference type="ChEBI" id="CHEBI:33019"/>
        <dbReference type="ChEBI" id="CHEBI:61560"/>
        <dbReference type="ChEBI" id="CHEBI:173112"/>
        <dbReference type="EC" id="2.7.7.7"/>
    </reaction>
</comment>
<accession>A0A154BSX8</accession>
<dbReference type="PANTHER" id="PTHR32294:SF0">
    <property type="entry name" value="DNA POLYMERASE III SUBUNIT ALPHA"/>
    <property type="match status" value="1"/>
</dbReference>
<evidence type="ECO:0000256" key="8">
    <source>
        <dbReference type="ARBA" id="ARBA00022932"/>
    </source>
</evidence>
<dbReference type="InterPro" id="IPR004365">
    <property type="entry name" value="NA-bd_OB_tRNA"/>
</dbReference>
<evidence type="ECO:0000256" key="5">
    <source>
        <dbReference type="ARBA" id="ARBA00022679"/>
    </source>
</evidence>
<gene>
    <name evidence="12" type="primary">dnaE</name>
    <name evidence="12" type="ORF">AXX12_02200</name>
</gene>
<evidence type="ECO:0000256" key="3">
    <source>
        <dbReference type="ARBA" id="ARBA00012417"/>
    </source>
</evidence>
<dbReference type="InterPro" id="IPR029460">
    <property type="entry name" value="DNAPol_HHH"/>
</dbReference>
<dbReference type="NCBIfam" id="NF005298">
    <property type="entry name" value="PRK06826.1"/>
    <property type="match status" value="1"/>
</dbReference>
<dbReference type="InterPro" id="IPR004805">
    <property type="entry name" value="DnaE2/DnaE/PolC"/>
</dbReference>
<keyword evidence="6" id="KW-0548">Nucleotidyltransferase</keyword>
<dbReference type="PANTHER" id="PTHR32294">
    <property type="entry name" value="DNA POLYMERASE III SUBUNIT ALPHA"/>
    <property type="match status" value="1"/>
</dbReference>
<evidence type="ECO:0000256" key="2">
    <source>
        <dbReference type="ARBA" id="ARBA00009496"/>
    </source>
</evidence>
<comment type="similarity">
    <text evidence="2">Belongs to the DNA polymerase type-C family. DnaE subfamily.</text>
</comment>
<protein>
    <recommendedName>
        <fullName evidence="4">DNA polymerase III subunit alpha</fullName>
        <ecNumber evidence="3">2.7.7.7</ecNumber>
    </recommendedName>
</protein>
<dbReference type="NCBIfam" id="NF004226">
    <property type="entry name" value="PRK05673.1"/>
    <property type="match status" value="1"/>
</dbReference>
<keyword evidence="13" id="KW-1185">Reference proteome</keyword>
<dbReference type="SMART" id="SM00481">
    <property type="entry name" value="POLIIIAc"/>
    <property type="match status" value="1"/>
</dbReference>
<dbReference type="GO" id="GO:0005737">
    <property type="term" value="C:cytoplasm"/>
    <property type="evidence" value="ECO:0007669"/>
    <property type="project" value="UniProtKB-SubCell"/>
</dbReference>
<dbReference type="GO" id="GO:0006260">
    <property type="term" value="P:DNA replication"/>
    <property type="evidence" value="ECO:0007669"/>
    <property type="project" value="UniProtKB-KW"/>
</dbReference>
<dbReference type="EMBL" id="LSGP01000013">
    <property type="protein sequence ID" value="KYZ76975.1"/>
    <property type="molecule type" value="Genomic_DNA"/>
</dbReference>
<dbReference type="Pfam" id="PF01336">
    <property type="entry name" value="tRNA_anti-codon"/>
    <property type="match status" value="1"/>
</dbReference>
<dbReference type="RefSeq" id="WP_066238454.1">
    <property type="nucleotide sequence ID" value="NZ_LSGP01000013.1"/>
</dbReference>
<evidence type="ECO:0000256" key="10">
    <source>
        <dbReference type="ARBA" id="ARBA00049244"/>
    </source>
</evidence>
<dbReference type="Proteomes" id="UP000076268">
    <property type="component" value="Unassembled WGS sequence"/>
</dbReference>
<dbReference type="Gene3D" id="1.10.10.1600">
    <property type="entry name" value="Bacterial DNA polymerase III alpha subunit, thumb domain"/>
    <property type="match status" value="1"/>
</dbReference>
<dbReference type="OrthoDB" id="9803237at2"/>
<dbReference type="InterPro" id="IPR011708">
    <property type="entry name" value="DNA_pol3_alpha_NTPase_dom"/>
</dbReference>
<proteinExistence type="inferred from homology"/>
<dbReference type="CDD" id="cd12113">
    <property type="entry name" value="PHP_PolIIIA_DnaE3"/>
    <property type="match status" value="1"/>
</dbReference>
<evidence type="ECO:0000256" key="6">
    <source>
        <dbReference type="ARBA" id="ARBA00022695"/>
    </source>
</evidence>
<dbReference type="Gene3D" id="3.20.20.140">
    <property type="entry name" value="Metal-dependent hydrolases"/>
    <property type="match status" value="1"/>
</dbReference>